<dbReference type="GO" id="GO:0032259">
    <property type="term" value="P:methylation"/>
    <property type="evidence" value="ECO:0007669"/>
    <property type="project" value="UniProtKB-KW"/>
</dbReference>
<dbReference type="Gene3D" id="3.40.50.150">
    <property type="entry name" value="Vaccinia Virus protein VP39"/>
    <property type="match status" value="1"/>
</dbReference>
<keyword evidence="3" id="KW-1185">Reference proteome</keyword>
<dbReference type="CDD" id="cd02440">
    <property type="entry name" value="AdoMet_MTases"/>
    <property type="match status" value="1"/>
</dbReference>
<feature type="domain" description="Methyltransferase type 12" evidence="1">
    <location>
        <begin position="59"/>
        <end position="135"/>
    </location>
</feature>
<evidence type="ECO:0000313" key="3">
    <source>
        <dbReference type="Proteomes" id="UP000537126"/>
    </source>
</evidence>
<accession>A0A846MM40</accession>
<dbReference type="InterPro" id="IPR013217">
    <property type="entry name" value="Methyltransf_12"/>
</dbReference>
<dbReference type="EMBL" id="JAASRN010000001">
    <property type="protein sequence ID" value="NIK72515.1"/>
    <property type="molecule type" value="Genomic_DNA"/>
</dbReference>
<keyword evidence="2" id="KW-0808">Transferase</keyword>
<evidence type="ECO:0000259" key="1">
    <source>
        <dbReference type="Pfam" id="PF08242"/>
    </source>
</evidence>
<proteinExistence type="predicted"/>
<comment type="caution">
    <text evidence="2">The sequence shown here is derived from an EMBL/GenBank/DDBJ whole genome shotgun (WGS) entry which is preliminary data.</text>
</comment>
<evidence type="ECO:0000313" key="2">
    <source>
        <dbReference type="EMBL" id="NIK72515.1"/>
    </source>
</evidence>
<dbReference type="SUPFAM" id="SSF53335">
    <property type="entry name" value="S-adenosyl-L-methionine-dependent methyltransferases"/>
    <property type="match status" value="1"/>
</dbReference>
<gene>
    <name evidence="2" type="ORF">FHS56_000001</name>
</gene>
<protein>
    <submittedName>
        <fullName evidence="2">Cyclopropane fatty-acyl-phospholipid synthase-like methyltransferase</fullName>
    </submittedName>
</protein>
<dbReference type="Proteomes" id="UP000537126">
    <property type="component" value="Unassembled WGS sequence"/>
</dbReference>
<dbReference type="AlphaFoldDB" id="A0A846MM40"/>
<keyword evidence="2" id="KW-0489">Methyltransferase</keyword>
<dbReference type="Pfam" id="PF08242">
    <property type="entry name" value="Methyltransf_12"/>
    <property type="match status" value="1"/>
</dbReference>
<reference evidence="2 3" key="1">
    <citation type="submission" date="2020-03" db="EMBL/GenBank/DDBJ databases">
        <title>Genomic Encyclopedia of Type Strains, Phase IV (KMG-IV): sequencing the most valuable type-strain genomes for metagenomic binning, comparative biology and taxonomic classification.</title>
        <authorList>
            <person name="Goeker M."/>
        </authorList>
    </citation>
    <scope>NUCLEOTIDE SEQUENCE [LARGE SCALE GENOMIC DNA]</scope>
    <source>
        <strain evidence="2 3">DSM 5718</strain>
    </source>
</reference>
<dbReference type="RefSeq" id="WP_166917843.1">
    <property type="nucleotide sequence ID" value="NZ_JAASRN010000001.1"/>
</dbReference>
<name>A0A846MM40_9BACT</name>
<organism evidence="2 3">
    <name type="scientific">Thermonema lapsum</name>
    <dbReference type="NCBI Taxonomy" id="28195"/>
    <lineage>
        <taxon>Bacteria</taxon>
        <taxon>Pseudomonadati</taxon>
        <taxon>Bacteroidota</taxon>
        <taxon>Cytophagia</taxon>
        <taxon>Cytophagales</taxon>
        <taxon>Thermonemataceae</taxon>
        <taxon>Thermonema</taxon>
    </lineage>
</organism>
<sequence length="209" mass="24637">MSTQKDITKKVSEYYTNKIKEHGISSQGVDWNSKESQFLRFEQLCKILPADKTTSFTILDYGCGYGALIEYLMQHYDNFKYIGYDVSDEMINKAKSLFKSEKYLFTNDENKLNKADYVVASGIFNVKLDTSKEDWKEYILNTLNKLNELSSVAFSFNILTSYSDAEYMRDHLYYADPLFYFDYCKRHFSRNVALLHDYGLYEFTILVRK</sequence>
<dbReference type="InterPro" id="IPR029063">
    <property type="entry name" value="SAM-dependent_MTases_sf"/>
</dbReference>
<dbReference type="GO" id="GO:0008168">
    <property type="term" value="F:methyltransferase activity"/>
    <property type="evidence" value="ECO:0007669"/>
    <property type="project" value="UniProtKB-KW"/>
</dbReference>